<dbReference type="EMBL" id="SKCS01000206">
    <property type="protein sequence ID" value="TNN12874.1"/>
    <property type="molecule type" value="Genomic_DNA"/>
</dbReference>
<feature type="transmembrane region" description="Helical" evidence="1">
    <location>
        <begin position="182"/>
        <end position="203"/>
    </location>
</feature>
<reference evidence="2 3" key="1">
    <citation type="submission" date="2019-03" db="EMBL/GenBank/DDBJ databases">
        <title>An improved genome assembly of the fluke Schistosoma japonicum.</title>
        <authorList>
            <person name="Hu W."/>
            <person name="Luo F."/>
            <person name="Yin M."/>
            <person name="Mo X."/>
            <person name="Sun C."/>
            <person name="Wu Q."/>
            <person name="Zhu B."/>
            <person name="Xiang M."/>
            <person name="Wang J."/>
            <person name="Wang Y."/>
            <person name="Zhang T."/>
            <person name="Xu B."/>
            <person name="Zheng H."/>
            <person name="Feng Z."/>
        </authorList>
    </citation>
    <scope>NUCLEOTIDE SEQUENCE [LARGE SCALE GENOMIC DNA]</scope>
    <source>
        <strain evidence="2">HuSjv2</strain>
        <tissue evidence="2">Worms</tissue>
    </source>
</reference>
<feature type="non-terminal residue" evidence="2">
    <location>
        <position position="1"/>
    </location>
</feature>
<protein>
    <submittedName>
        <fullName evidence="2">Uncharacterized protein</fullName>
    </submittedName>
</protein>
<organism evidence="2 3">
    <name type="scientific">Schistosoma japonicum</name>
    <name type="common">Blood fluke</name>
    <dbReference type="NCBI Taxonomy" id="6182"/>
    <lineage>
        <taxon>Eukaryota</taxon>
        <taxon>Metazoa</taxon>
        <taxon>Spiralia</taxon>
        <taxon>Lophotrochozoa</taxon>
        <taxon>Platyhelminthes</taxon>
        <taxon>Trematoda</taxon>
        <taxon>Digenea</taxon>
        <taxon>Strigeidida</taxon>
        <taxon>Schistosomatoidea</taxon>
        <taxon>Schistosomatidae</taxon>
        <taxon>Schistosoma</taxon>
    </lineage>
</organism>
<keyword evidence="1" id="KW-0812">Transmembrane</keyword>
<gene>
    <name evidence="2" type="ORF">EWB00_003328</name>
</gene>
<keyword evidence="1" id="KW-0472">Membrane</keyword>
<keyword evidence="3" id="KW-1185">Reference proteome</keyword>
<evidence type="ECO:0000313" key="3">
    <source>
        <dbReference type="Proteomes" id="UP000311919"/>
    </source>
</evidence>
<sequence length="261" mass="30260">DNISIDRLKAAYLEGTPFSVEFAATPAKRSTNEDITPQAMTNMQVEASKSPVTPKATRSGRKVRFPEHLNEYYEQEFYFMYNYFMQRHHSVRTDVQKLHNIASYRRNVYQCLTHWVLSYGWHVLHILNEVSLAFLVKKFLTRKPVKFLVFETIEEACSVNFKLPEYLMPESLSRRLKCAIKLVQFILWKGLLGIVTGHLYIVVSKLKLHMTILWSLPGNCFPVWTVHGVSSCVKTKSKVFLYLVGLRTYCDQPPSSRLSIS</sequence>
<evidence type="ECO:0000313" key="2">
    <source>
        <dbReference type="EMBL" id="TNN12874.1"/>
    </source>
</evidence>
<evidence type="ECO:0000256" key="1">
    <source>
        <dbReference type="SAM" id="Phobius"/>
    </source>
</evidence>
<accession>A0A4Z2D8S5</accession>
<dbReference type="Proteomes" id="UP000311919">
    <property type="component" value="Unassembled WGS sequence"/>
</dbReference>
<comment type="caution">
    <text evidence="2">The sequence shown here is derived from an EMBL/GenBank/DDBJ whole genome shotgun (WGS) entry which is preliminary data.</text>
</comment>
<feature type="non-terminal residue" evidence="2">
    <location>
        <position position="261"/>
    </location>
</feature>
<name>A0A4Z2D8S5_SCHJA</name>
<proteinExistence type="predicted"/>
<keyword evidence="1" id="KW-1133">Transmembrane helix</keyword>
<dbReference type="AlphaFoldDB" id="A0A4Z2D8S5"/>